<dbReference type="AlphaFoldDB" id="A0A1G2T0R2"/>
<accession>A0A1G2T0R2</accession>
<sequence>MKKVIFFILLAIVIGAVIYATRDPVPELGFNRPDSQTFQPDPSNATFIFEDGEVTLSQGKSEKEEGGIVEEVTLLDTRAYGDVNGDNKNDAAVFLARYGGGSGTFIYAAAFVSGPLNYKGSNVVFLGDRISPQDISIKNGVVTVEYLDRRNDEGFAAEPTVPVSKQLIFSNGTLEER</sequence>
<dbReference type="EMBL" id="MHVG01000015">
    <property type="protein sequence ID" value="OHA90855.1"/>
    <property type="molecule type" value="Genomic_DNA"/>
</dbReference>
<evidence type="ECO:0000313" key="1">
    <source>
        <dbReference type="EMBL" id="OHA90855.1"/>
    </source>
</evidence>
<gene>
    <name evidence="1" type="ORF">A2832_00870</name>
</gene>
<protein>
    <submittedName>
        <fullName evidence="1">Uncharacterized protein</fullName>
    </submittedName>
</protein>
<reference evidence="1 2" key="1">
    <citation type="journal article" date="2016" name="Nat. Commun.">
        <title>Thousands of microbial genomes shed light on interconnected biogeochemical processes in an aquifer system.</title>
        <authorList>
            <person name="Anantharaman K."/>
            <person name="Brown C.T."/>
            <person name="Hug L.A."/>
            <person name="Sharon I."/>
            <person name="Castelle C.J."/>
            <person name="Probst A.J."/>
            <person name="Thomas B.C."/>
            <person name="Singh A."/>
            <person name="Wilkins M.J."/>
            <person name="Karaoz U."/>
            <person name="Brodie E.L."/>
            <person name="Williams K.H."/>
            <person name="Hubbard S.S."/>
            <person name="Banfield J.F."/>
        </authorList>
    </citation>
    <scope>NUCLEOTIDE SEQUENCE [LARGE SCALE GENOMIC DNA]</scope>
</reference>
<comment type="caution">
    <text evidence="1">The sequence shown here is derived from an EMBL/GenBank/DDBJ whole genome shotgun (WGS) entry which is preliminary data.</text>
</comment>
<proteinExistence type="predicted"/>
<dbReference type="Proteomes" id="UP000178538">
    <property type="component" value="Unassembled WGS sequence"/>
</dbReference>
<organism evidence="1 2">
    <name type="scientific">Candidatus Zambryskibacteria bacterium RIFCSPHIGHO2_01_FULL_44_22b</name>
    <dbReference type="NCBI Taxonomy" id="1802737"/>
    <lineage>
        <taxon>Bacteria</taxon>
        <taxon>Candidatus Zambryskiibacteriota</taxon>
    </lineage>
</organism>
<evidence type="ECO:0000313" key="2">
    <source>
        <dbReference type="Proteomes" id="UP000178538"/>
    </source>
</evidence>
<dbReference type="STRING" id="1802737.A2832_00870"/>
<name>A0A1G2T0R2_9BACT</name>